<dbReference type="Pfam" id="PF22692">
    <property type="entry name" value="LlgE_F_G_D1"/>
    <property type="match status" value="1"/>
</dbReference>
<dbReference type="GO" id="GO:0009424">
    <property type="term" value="C:bacterial-type flagellum hook"/>
    <property type="evidence" value="ECO:0007669"/>
    <property type="project" value="TreeGrafter"/>
</dbReference>
<dbReference type="InterPro" id="IPR011491">
    <property type="entry name" value="FlgE_D2"/>
</dbReference>
<dbReference type="EMBL" id="CP119325">
    <property type="protein sequence ID" value="WEK32452.1"/>
    <property type="molecule type" value="Genomic_DNA"/>
</dbReference>
<evidence type="ECO:0000259" key="9">
    <source>
        <dbReference type="Pfam" id="PF22692"/>
    </source>
</evidence>
<dbReference type="InterPro" id="IPR037925">
    <property type="entry name" value="FlgE/F/G-like"/>
</dbReference>
<organism evidence="10 11">
    <name type="scientific">Candidatus Pseudomonas phytovorans</name>
    <dbReference type="NCBI Taxonomy" id="3121377"/>
    <lineage>
        <taxon>Bacteria</taxon>
        <taxon>Pseudomonadati</taxon>
        <taxon>Pseudomonadota</taxon>
        <taxon>Gammaproteobacteria</taxon>
        <taxon>Pseudomonadales</taxon>
        <taxon>Pseudomonadaceae</taxon>
        <taxon>Pseudomonas</taxon>
    </lineage>
</organism>
<dbReference type="Pfam" id="PF07559">
    <property type="entry name" value="FlgE_D2"/>
    <property type="match status" value="1"/>
</dbReference>
<dbReference type="InterPro" id="IPR019776">
    <property type="entry name" value="Flagellar_basal_body_rod_CS"/>
</dbReference>
<evidence type="ECO:0000256" key="1">
    <source>
        <dbReference type="ARBA" id="ARBA00004117"/>
    </source>
</evidence>
<evidence type="ECO:0000313" key="10">
    <source>
        <dbReference type="EMBL" id="WEK32452.1"/>
    </source>
</evidence>
<protein>
    <recommendedName>
        <fullName evidence="3 5">Flagellar hook protein FlgE</fullName>
    </recommendedName>
</protein>
<dbReference type="PANTHER" id="PTHR30435:SF1">
    <property type="entry name" value="FLAGELLAR HOOK PROTEIN FLGE"/>
    <property type="match status" value="1"/>
</dbReference>
<dbReference type="SUPFAM" id="SSF117143">
    <property type="entry name" value="Flagellar hook protein flgE"/>
    <property type="match status" value="1"/>
</dbReference>
<dbReference type="InterPro" id="IPR010930">
    <property type="entry name" value="Flg_bb/hook_C_dom"/>
</dbReference>
<comment type="function">
    <text evidence="5">A flexible structure which links the flagellar filament to the drive apparatus in the basal body.</text>
</comment>
<dbReference type="Pfam" id="PF00460">
    <property type="entry name" value="Flg_bb_rod"/>
    <property type="match status" value="1"/>
</dbReference>
<accession>A0AAJ6BDQ2</accession>
<evidence type="ECO:0000259" key="8">
    <source>
        <dbReference type="Pfam" id="PF07559"/>
    </source>
</evidence>
<sequence>MSFNIGLSGLYAANKALNVTGNNIANVATTGFKSSRAEFADQYSNSVRGTSAGKNVVGTGVKTAAVSQMFTPGNINASGQALDMAIDGNGFFVMNDNGSKIYTRAGAFYSDKDGYVVNSSGSNLQGYAVDANGKIIQGVLTNLQIDTSNLTPNPTGRISENVNLNSSATAPTETPFDPTRTDTYNYTFNTDVYDSQGNAHQLNQYFVKDAGSNSWTMYTTVDGRNPADPASTTPLANKLPFKSDGTLDTASMTEGPVTGGMTIAANKTFTLGNWIPAQKNAAGVWSANGAIASASGVNLDMLGTTQYNAASATTAKSQDGFATGELSGLTIDESGNMFANFTNGQDKVIGQVAIANFANLQGLTPIGGTNWKESYASGVPVIGAPDTGTLGQITGGALEDSNVDLTGELVNLIKAQSNYQANAKTISTESTIMQTIIQMT</sequence>
<dbReference type="GO" id="GO:0009425">
    <property type="term" value="C:bacterial-type flagellum basal body"/>
    <property type="evidence" value="ECO:0007669"/>
    <property type="project" value="UniProtKB-SubCell"/>
</dbReference>
<dbReference type="PANTHER" id="PTHR30435">
    <property type="entry name" value="FLAGELLAR PROTEIN"/>
    <property type="match status" value="1"/>
</dbReference>
<gene>
    <name evidence="10" type="primary">flgE</name>
    <name evidence="10" type="ORF">P0Y58_09765</name>
</gene>
<keyword evidence="4 5" id="KW-0975">Bacterial flagellum</keyword>
<feature type="domain" description="Flagellar basal-body/hook protein C-terminal" evidence="7">
    <location>
        <begin position="396"/>
        <end position="439"/>
    </location>
</feature>
<comment type="similarity">
    <text evidence="2 5">Belongs to the flagella basal body rod proteins family.</text>
</comment>
<dbReference type="InterPro" id="IPR001444">
    <property type="entry name" value="Flag_bb_rod_N"/>
</dbReference>
<evidence type="ECO:0000313" key="11">
    <source>
        <dbReference type="Proteomes" id="UP001216329"/>
    </source>
</evidence>
<feature type="domain" description="Flagellar basal body rod protein N-terminal" evidence="6">
    <location>
        <begin position="4"/>
        <end position="33"/>
    </location>
</feature>
<evidence type="ECO:0000259" key="6">
    <source>
        <dbReference type="Pfam" id="PF00460"/>
    </source>
</evidence>
<evidence type="ECO:0000256" key="3">
    <source>
        <dbReference type="ARBA" id="ARBA00019015"/>
    </source>
</evidence>
<evidence type="ECO:0000259" key="7">
    <source>
        <dbReference type="Pfam" id="PF06429"/>
    </source>
</evidence>
<feature type="domain" description="Flagellar hook protein FlgE/F/G-like D1" evidence="9">
    <location>
        <begin position="85"/>
        <end position="146"/>
    </location>
</feature>
<dbReference type="Proteomes" id="UP001216329">
    <property type="component" value="Chromosome"/>
</dbReference>
<dbReference type="GO" id="GO:0071978">
    <property type="term" value="P:bacterial-type flagellum-dependent swarming motility"/>
    <property type="evidence" value="ECO:0007669"/>
    <property type="project" value="TreeGrafter"/>
</dbReference>
<dbReference type="Gene3D" id="2.60.98.20">
    <property type="entry name" value="Flagellar hook protein FlgE"/>
    <property type="match status" value="1"/>
</dbReference>
<dbReference type="Pfam" id="PF06429">
    <property type="entry name" value="Flg_bbr_C"/>
    <property type="match status" value="1"/>
</dbReference>
<feature type="domain" description="Flagellar hook protein FlgE D2" evidence="8">
    <location>
        <begin position="163"/>
        <end position="321"/>
    </location>
</feature>
<evidence type="ECO:0000256" key="5">
    <source>
        <dbReference type="RuleBase" id="RU362116"/>
    </source>
</evidence>
<dbReference type="GO" id="GO:0005829">
    <property type="term" value="C:cytosol"/>
    <property type="evidence" value="ECO:0007669"/>
    <property type="project" value="TreeGrafter"/>
</dbReference>
<proteinExistence type="inferred from homology"/>
<evidence type="ECO:0000256" key="4">
    <source>
        <dbReference type="ARBA" id="ARBA00023143"/>
    </source>
</evidence>
<keyword evidence="10" id="KW-0282">Flagellum</keyword>
<name>A0AAJ6BDQ2_9PSED</name>
<dbReference type="PROSITE" id="PS00588">
    <property type="entry name" value="FLAGELLA_BB_ROD"/>
    <property type="match status" value="1"/>
</dbReference>
<dbReference type="NCBIfam" id="NF004238">
    <property type="entry name" value="PRK05682.1-1"/>
    <property type="match status" value="1"/>
</dbReference>
<dbReference type="InterPro" id="IPR020013">
    <property type="entry name" value="Flagellar_FlgE/F/G"/>
</dbReference>
<comment type="subcellular location">
    <subcellularLocation>
        <location evidence="1 5">Bacterial flagellum basal body</location>
    </subcellularLocation>
</comment>
<reference evidence="10" key="1">
    <citation type="submission" date="2023-03" db="EMBL/GenBank/DDBJ databases">
        <title>Andean soil-derived lignocellulolytic bacterial consortium as a source of novel taxa and putative plastic-active enzymes.</title>
        <authorList>
            <person name="Diaz-Garcia L."/>
            <person name="Chuvochina M."/>
            <person name="Feuerriegel G."/>
            <person name="Bunk B."/>
            <person name="Sproer C."/>
            <person name="Streit W.R."/>
            <person name="Rodriguez L.M."/>
            <person name="Overmann J."/>
            <person name="Jimenez D.J."/>
        </authorList>
    </citation>
    <scope>NUCLEOTIDE SEQUENCE</scope>
    <source>
        <strain evidence="10">MAG 876</strain>
    </source>
</reference>
<dbReference type="InterPro" id="IPR053967">
    <property type="entry name" value="LlgE_F_G-like_D1"/>
</dbReference>
<dbReference type="AlphaFoldDB" id="A0AAJ6BDQ2"/>
<dbReference type="NCBIfam" id="TIGR03506">
    <property type="entry name" value="FlgEFG_subfam"/>
    <property type="match status" value="1"/>
</dbReference>
<dbReference type="InterPro" id="IPR037058">
    <property type="entry name" value="Falgellar_hook_FlgE_sf"/>
</dbReference>
<keyword evidence="10" id="KW-0969">Cilium</keyword>
<keyword evidence="10" id="KW-0966">Cell projection</keyword>
<evidence type="ECO:0000256" key="2">
    <source>
        <dbReference type="ARBA" id="ARBA00009677"/>
    </source>
</evidence>